<dbReference type="Proteomes" id="UP000237438">
    <property type="component" value="Unassembled WGS sequence"/>
</dbReference>
<evidence type="ECO:0000313" key="4">
    <source>
        <dbReference type="Proteomes" id="UP000237438"/>
    </source>
</evidence>
<dbReference type="EMBL" id="PEDP01000529">
    <property type="protein sequence ID" value="POS85690.1"/>
    <property type="molecule type" value="Genomic_DNA"/>
</dbReference>
<feature type="compositionally biased region" description="Acidic residues" evidence="1">
    <location>
        <begin position="159"/>
        <end position="169"/>
    </location>
</feature>
<evidence type="ECO:0000313" key="3">
    <source>
        <dbReference type="EMBL" id="POS85690.1"/>
    </source>
</evidence>
<feature type="compositionally biased region" description="Basic and acidic residues" evidence="1">
    <location>
        <begin position="214"/>
        <end position="226"/>
    </location>
</feature>
<name>A0A2S4PUJ1_9PEZI</name>
<keyword evidence="4" id="KW-1185">Reference proteome</keyword>
<evidence type="ECO:0000256" key="2">
    <source>
        <dbReference type="SAM" id="SignalP"/>
    </source>
</evidence>
<feature type="compositionally biased region" description="Polar residues" evidence="1">
    <location>
        <begin position="229"/>
        <end position="249"/>
    </location>
</feature>
<comment type="caution">
    <text evidence="3">The sequence shown here is derived from an EMBL/GenBank/DDBJ whole genome shotgun (WGS) entry which is preliminary data.</text>
</comment>
<accession>A0A2S4PUJ1</accession>
<evidence type="ECO:0000256" key="1">
    <source>
        <dbReference type="SAM" id="MobiDB-lite"/>
    </source>
</evidence>
<sequence length="249" mass="26188">MRQSIAHLAVVLCSSMAVSSAPVSPNPISPAPLTPMMAPDNEILDSNTNDQKGSVSQKRSVGGFLYHNVNQNELDKRAAGSPSNIDGPVESFSPSDSDDGFNSESESDFEDDVGAASDAEIGKRSIPDIWTRSPPPSPLEANADVSEFDDNASIASADEAMDSMSDDETSSIASADSFSPDDETSFASEFGEEDEQDPSNKQQAGAAEVAAVADGEKKDGKVEARSIDIGSQSENHGSRNYMSANSWNA</sequence>
<reference evidence="3 4" key="1">
    <citation type="submission" date="2017-10" db="EMBL/GenBank/DDBJ databases">
        <title>Development of genomic resources for the powdery mildew, Erysiphe pulchra.</title>
        <authorList>
            <person name="Wadl P.A."/>
            <person name="Mack B.M."/>
            <person name="Moore G."/>
            <person name="Beltz S.B."/>
        </authorList>
    </citation>
    <scope>NUCLEOTIDE SEQUENCE [LARGE SCALE GENOMIC DNA]</scope>
    <source>
        <strain evidence="3">Cflorida</strain>
    </source>
</reference>
<organism evidence="3 4">
    <name type="scientific">Erysiphe pulchra</name>
    <dbReference type="NCBI Taxonomy" id="225359"/>
    <lineage>
        <taxon>Eukaryota</taxon>
        <taxon>Fungi</taxon>
        <taxon>Dikarya</taxon>
        <taxon>Ascomycota</taxon>
        <taxon>Pezizomycotina</taxon>
        <taxon>Leotiomycetes</taxon>
        <taxon>Erysiphales</taxon>
        <taxon>Erysiphaceae</taxon>
        <taxon>Erysiphe</taxon>
    </lineage>
</organism>
<feature type="signal peptide" evidence="2">
    <location>
        <begin position="1"/>
        <end position="20"/>
    </location>
</feature>
<feature type="compositionally biased region" description="Acidic residues" evidence="1">
    <location>
        <begin position="179"/>
        <end position="197"/>
    </location>
</feature>
<feature type="chain" id="PRO_5015492573" evidence="2">
    <location>
        <begin position="21"/>
        <end position="249"/>
    </location>
</feature>
<gene>
    <name evidence="3" type="ORF">EPUL_001759</name>
</gene>
<feature type="compositionally biased region" description="Acidic residues" evidence="1">
    <location>
        <begin position="96"/>
        <end position="113"/>
    </location>
</feature>
<proteinExistence type="predicted"/>
<keyword evidence="2" id="KW-0732">Signal</keyword>
<dbReference type="AlphaFoldDB" id="A0A2S4PUJ1"/>
<feature type="compositionally biased region" description="Polar residues" evidence="1">
    <location>
        <begin position="44"/>
        <end position="59"/>
    </location>
</feature>
<feature type="region of interest" description="Disordered" evidence="1">
    <location>
        <begin position="37"/>
        <end position="249"/>
    </location>
</feature>
<feature type="compositionally biased region" description="Low complexity" evidence="1">
    <location>
        <begin position="201"/>
        <end position="213"/>
    </location>
</feature>
<protein>
    <submittedName>
        <fullName evidence="3">Uncharacterized protein</fullName>
    </submittedName>
</protein>